<name>R7WKP0_9NOCA</name>
<feature type="transmembrane region" description="Helical" evidence="1">
    <location>
        <begin position="203"/>
        <end position="223"/>
    </location>
</feature>
<reference evidence="2 3" key="1">
    <citation type="journal article" date="2013" name="Genome Announc.">
        <title>Draft Genome Sequence of Rhodococcus rhodnii Strain LMG5362, a Symbiont of Rhodnius prolixus (Hemiptera, Reduviidae, Triatominae), the Principle Vector of Trypanosoma cruzi.</title>
        <authorList>
            <person name="Pachebat J.A."/>
            <person name="van Keulen G."/>
            <person name="Whitten M.M."/>
            <person name="Girdwood S."/>
            <person name="Del Sol R."/>
            <person name="Dyson P.J."/>
            <person name="Facey P.D."/>
        </authorList>
    </citation>
    <scope>NUCLEOTIDE SEQUENCE [LARGE SCALE GENOMIC DNA]</scope>
    <source>
        <strain evidence="2 3">LMG 5362</strain>
    </source>
</reference>
<organism evidence="2 3">
    <name type="scientific">Rhodococcus rhodnii LMG 5362</name>
    <dbReference type="NCBI Taxonomy" id="1273125"/>
    <lineage>
        <taxon>Bacteria</taxon>
        <taxon>Bacillati</taxon>
        <taxon>Actinomycetota</taxon>
        <taxon>Actinomycetes</taxon>
        <taxon>Mycobacteriales</taxon>
        <taxon>Nocardiaceae</taxon>
        <taxon>Rhodococcus</taxon>
    </lineage>
</organism>
<dbReference type="PATRIC" id="fig|1273125.3.peg.2659"/>
<evidence type="ECO:0000256" key="1">
    <source>
        <dbReference type="SAM" id="Phobius"/>
    </source>
</evidence>
<keyword evidence="1" id="KW-1133">Transmembrane helix</keyword>
<dbReference type="eggNOG" id="ENOG5033VBA">
    <property type="taxonomic scope" value="Bacteria"/>
</dbReference>
<accession>R7WKP0</accession>
<dbReference type="EMBL" id="APMY01000079">
    <property type="protein sequence ID" value="EOM75876.1"/>
    <property type="molecule type" value="Genomic_DNA"/>
</dbReference>
<feature type="transmembrane region" description="Helical" evidence="1">
    <location>
        <begin position="87"/>
        <end position="111"/>
    </location>
</feature>
<evidence type="ECO:0008006" key="4">
    <source>
        <dbReference type="Google" id="ProtNLM"/>
    </source>
</evidence>
<comment type="caution">
    <text evidence="2">The sequence shown here is derived from an EMBL/GenBank/DDBJ whole genome shotgun (WGS) entry which is preliminary data.</text>
</comment>
<evidence type="ECO:0000313" key="3">
    <source>
        <dbReference type="Proteomes" id="UP000013525"/>
    </source>
</evidence>
<keyword evidence="3" id="KW-1185">Reference proteome</keyword>
<feature type="transmembrane region" description="Helical" evidence="1">
    <location>
        <begin position="12"/>
        <end position="35"/>
    </location>
</feature>
<keyword evidence="1" id="KW-0472">Membrane</keyword>
<feature type="transmembrane region" description="Helical" evidence="1">
    <location>
        <begin position="179"/>
        <end position="197"/>
    </location>
</feature>
<protein>
    <recommendedName>
        <fullName evidence="4">DUF1648 domain-containing protein</fullName>
    </recommendedName>
</protein>
<evidence type="ECO:0000313" key="2">
    <source>
        <dbReference type="EMBL" id="EOM75876.1"/>
    </source>
</evidence>
<sequence>MTRSPSHPDRIRTATIAAVSTAVPVVAMVLVWLVLRDDLPGTLATHWSGTTADGFTDATAFFAATLAVCGLAAIGAIVAAARTTADAGLWIPAAALVAWIVAATYIASAVVTTAAEAPADAVLGWWIVLPLAGLVWGALAFASLPRSRTARPSGLVPRLDPPLHAGEHAVWIEHARSRVALGAALVVTASAVVAALFGQWWLAALFVVVAVLGGALASVTVRVDRDGLTVSSWGVPWRRIPARDISRAEVVDIVPAQWGGWGYRTTPHGTVVVLRSGPAIMARRTGKRPFGVTIDDADDGAALLNAYVRLAS</sequence>
<feature type="transmembrane region" description="Helical" evidence="1">
    <location>
        <begin position="123"/>
        <end position="144"/>
    </location>
</feature>
<dbReference type="AlphaFoldDB" id="R7WKP0"/>
<feature type="transmembrane region" description="Helical" evidence="1">
    <location>
        <begin position="55"/>
        <end position="80"/>
    </location>
</feature>
<gene>
    <name evidence="2" type="ORF">Rrhod_2788</name>
</gene>
<dbReference type="RefSeq" id="WP_010838832.1">
    <property type="nucleotide sequence ID" value="NZ_APMY01000079.1"/>
</dbReference>
<proteinExistence type="predicted"/>
<dbReference type="Proteomes" id="UP000013525">
    <property type="component" value="Unassembled WGS sequence"/>
</dbReference>
<keyword evidence="1" id="KW-0812">Transmembrane</keyword>